<reference evidence="2" key="1">
    <citation type="submission" date="2020-06" db="EMBL/GenBank/DDBJ databases">
        <authorList>
            <person name="Li T."/>
            <person name="Hu X."/>
            <person name="Zhang T."/>
            <person name="Song X."/>
            <person name="Zhang H."/>
            <person name="Dai N."/>
            <person name="Sheng W."/>
            <person name="Hou X."/>
            <person name="Wei L."/>
        </authorList>
    </citation>
    <scope>NUCLEOTIDE SEQUENCE</scope>
    <source>
        <strain evidence="2">KEN8</strain>
        <tissue evidence="2">Leaf</tissue>
    </source>
</reference>
<evidence type="ECO:0000313" key="2">
    <source>
        <dbReference type="EMBL" id="KAL0368359.1"/>
    </source>
</evidence>
<dbReference type="InterPro" id="IPR057670">
    <property type="entry name" value="SH3_retrovirus"/>
</dbReference>
<protein>
    <recommendedName>
        <fullName evidence="1">Retroviral polymerase SH3-like domain-containing protein</fullName>
    </recommendedName>
</protein>
<dbReference type="EMBL" id="JACGWM010000006">
    <property type="protein sequence ID" value="KAL0368359.1"/>
    <property type="molecule type" value="Genomic_DNA"/>
</dbReference>
<proteinExistence type="predicted"/>
<dbReference type="AlphaFoldDB" id="A0AAW2QKL2"/>
<sequence>MSSGSKQTPCCGAAKELSELRERDHLMQFLMGLNDTFEGIRGQILMLEPLSIVSKTYAMVDHRTSQTVAVGSLLGKLYILDENSFKTDTINDSLKLSQKQGLTVRTLDPHKRKFDCGAIKVVFLGYALGQKGYRLYDLDTHSLLITHEKVFPYAQKQLDLVTCTLPTNLVGADSEPSNIHEVAENSVAADLAAYSDVDWSSCVDTQRSLTGFCIFLGSAIIS</sequence>
<dbReference type="PANTHER" id="PTHR34222">
    <property type="entry name" value="GAG_PRE-INTEGRS DOMAIN-CONTAINING PROTEIN"/>
    <property type="match status" value="1"/>
</dbReference>
<feature type="domain" description="Retroviral polymerase SH3-like" evidence="1">
    <location>
        <begin position="107"/>
        <end position="151"/>
    </location>
</feature>
<comment type="caution">
    <text evidence="2">The sequence shown here is derived from an EMBL/GenBank/DDBJ whole genome shotgun (WGS) entry which is preliminary data.</text>
</comment>
<dbReference type="PANTHER" id="PTHR34222:SF99">
    <property type="entry name" value="PROTEIN, PUTATIVE-RELATED"/>
    <property type="match status" value="1"/>
</dbReference>
<dbReference type="Pfam" id="PF25597">
    <property type="entry name" value="SH3_retrovirus"/>
    <property type="match status" value="1"/>
</dbReference>
<gene>
    <name evidence="2" type="ORF">Scaly_1054800</name>
</gene>
<accession>A0AAW2QKL2</accession>
<name>A0AAW2QKL2_9LAMI</name>
<evidence type="ECO:0000259" key="1">
    <source>
        <dbReference type="Pfam" id="PF25597"/>
    </source>
</evidence>
<reference evidence="2" key="2">
    <citation type="journal article" date="2024" name="Plant">
        <title>Genomic evolution and insights into agronomic trait innovations of Sesamum species.</title>
        <authorList>
            <person name="Miao H."/>
            <person name="Wang L."/>
            <person name="Qu L."/>
            <person name="Liu H."/>
            <person name="Sun Y."/>
            <person name="Le M."/>
            <person name="Wang Q."/>
            <person name="Wei S."/>
            <person name="Zheng Y."/>
            <person name="Lin W."/>
            <person name="Duan Y."/>
            <person name="Cao H."/>
            <person name="Xiong S."/>
            <person name="Wang X."/>
            <person name="Wei L."/>
            <person name="Li C."/>
            <person name="Ma Q."/>
            <person name="Ju M."/>
            <person name="Zhao R."/>
            <person name="Li G."/>
            <person name="Mu C."/>
            <person name="Tian Q."/>
            <person name="Mei H."/>
            <person name="Zhang T."/>
            <person name="Gao T."/>
            <person name="Zhang H."/>
        </authorList>
    </citation>
    <scope>NUCLEOTIDE SEQUENCE</scope>
    <source>
        <strain evidence="2">KEN8</strain>
    </source>
</reference>
<organism evidence="2">
    <name type="scientific">Sesamum calycinum</name>
    <dbReference type="NCBI Taxonomy" id="2727403"/>
    <lineage>
        <taxon>Eukaryota</taxon>
        <taxon>Viridiplantae</taxon>
        <taxon>Streptophyta</taxon>
        <taxon>Embryophyta</taxon>
        <taxon>Tracheophyta</taxon>
        <taxon>Spermatophyta</taxon>
        <taxon>Magnoliopsida</taxon>
        <taxon>eudicotyledons</taxon>
        <taxon>Gunneridae</taxon>
        <taxon>Pentapetalae</taxon>
        <taxon>asterids</taxon>
        <taxon>lamiids</taxon>
        <taxon>Lamiales</taxon>
        <taxon>Pedaliaceae</taxon>
        <taxon>Sesamum</taxon>
    </lineage>
</organism>